<dbReference type="AlphaFoldDB" id="A0A1W4X6A2"/>
<dbReference type="Proteomes" id="UP000192223">
    <property type="component" value="Unplaced"/>
</dbReference>
<dbReference type="PANTHER" id="PTHR12736:SF21">
    <property type="entry name" value="LANC-LIKE PROTEIN 2"/>
    <property type="match status" value="1"/>
</dbReference>
<name>A0A1W4X6A2_AGRPL</name>
<evidence type="ECO:0000256" key="1">
    <source>
        <dbReference type="ARBA" id="ARBA00007179"/>
    </source>
</evidence>
<dbReference type="GeneID" id="108738824"/>
<dbReference type="CDD" id="cd04794">
    <property type="entry name" value="euk_LANCL"/>
    <property type="match status" value="1"/>
</dbReference>
<dbReference type="Gene3D" id="1.50.10.10">
    <property type="match status" value="1"/>
</dbReference>
<dbReference type="PRINTS" id="PR01951">
    <property type="entry name" value="LANCEUKARYTE"/>
</dbReference>
<dbReference type="InterPro" id="IPR012341">
    <property type="entry name" value="6hp_glycosidase-like_sf"/>
</dbReference>
<dbReference type="SUPFAM" id="SSF158745">
    <property type="entry name" value="LanC-like"/>
    <property type="match status" value="1"/>
</dbReference>
<dbReference type="GO" id="GO:0005886">
    <property type="term" value="C:plasma membrane"/>
    <property type="evidence" value="ECO:0007669"/>
    <property type="project" value="TreeGrafter"/>
</dbReference>
<dbReference type="InterPro" id="IPR007822">
    <property type="entry name" value="LANC-like"/>
</dbReference>
<dbReference type="RefSeq" id="XP_018327913.1">
    <property type="nucleotide sequence ID" value="XM_018472411.2"/>
</dbReference>
<evidence type="ECO:0000256" key="2">
    <source>
        <dbReference type="PIRSR" id="PIRSR607822-1"/>
    </source>
</evidence>
<dbReference type="GO" id="GO:0005975">
    <property type="term" value="P:carbohydrate metabolic process"/>
    <property type="evidence" value="ECO:0007669"/>
    <property type="project" value="InterPro"/>
</dbReference>
<comment type="similarity">
    <text evidence="1">Belongs to the LanC-like protein family.</text>
</comment>
<feature type="binding site" evidence="2">
    <location>
        <position position="340"/>
    </location>
    <ligand>
        <name>Zn(2+)</name>
        <dbReference type="ChEBI" id="CHEBI:29105"/>
    </ligand>
</feature>
<evidence type="ECO:0000313" key="4">
    <source>
        <dbReference type="RefSeq" id="XP_018327913.1"/>
    </source>
</evidence>
<dbReference type="InParanoid" id="A0A1W4X6A2"/>
<keyword evidence="2" id="KW-0479">Metal-binding</keyword>
<organism evidence="3 4">
    <name type="scientific">Agrilus planipennis</name>
    <name type="common">Emerald ash borer</name>
    <name type="synonym">Agrilus marcopoli</name>
    <dbReference type="NCBI Taxonomy" id="224129"/>
    <lineage>
        <taxon>Eukaryota</taxon>
        <taxon>Metazoa</taxon>
        <taxon>Ecdysozoa</taxon>
        <taxon>Arthropoda</taxon>
        <taxon>Hexapoda</taxon>
        <taxon>Insecta</taxon>
        <taxon>Pterygota</taxon>
        <taxon>Neoptera</taxon>
        <taxon>Endopterygota</taxon>
        <taxon>Coleoptera</taxon>
        <taxon>Polyphaga</taxon>
        <taxon>Elateriformia</taxon>
        <taxon>Buprestoidea</taxon>
        <taxon>Buprestidae</taxon>
        <taxon>Agrilinae</taxon>
        <taxon>Agrilus</taxon>
    </lineage>
</organism>
<protein>
    <submittedName>
        <fullName evidence="4">LanC-like protein 2</fullName>
    </submittedName>
</protein>
<dbReference type="OrthoDB" id="10257263at2759"/>
<feature type="binding site" evidence="2">
    <location>
        <position position="339"/>
    </location>
    <ligand>
        <name>Zn(2+)</name>
        <dbReference type="ChEBI" id="CHEBI:29105"/>
    </ligand>
</feature>
<dbReference type="InterPro" id="IPR020464">
    <property type="entry name" value="LanC-like_prot_euk"/>
</dbReference>
<dbReference type="GO" id="GO:0031179">
    <property type="term" value="P:peptide modification"/>
    <property type="evidence" value="ECO:0007669"/>
    <property type="project" value="InterPro"/>
</dbReference>
<dbReference type="Pfam" id="PF05147">
    <property type="entry name" value="LANC_like"/>
    <property type="match status" value="1"/>
</dbReference>
<proteinExistence type="inferred from homology"/>
<sequence length="417" mass="47634">MFKSNKQKLFRTISFKNSQRKKMSHIVGHFPNNFPDYSPNNTLISEKSLLNRNTSIVLGLNSKWETTSLRLKEIELSDYSIYTGSTGIALLRLLKEPFNKPNLKEVKRLCSLPKLKKRRHTFLCGDAGPLAIGAIACDRLGEIENRNDCLRRLLSLQEEAVDPESDLPNEYLYGRAGYLFSLLFVNKNIDPSPIPENVIQKVIEAMLFIGQKEAKAGKFKCPLMYEWHGKYYLGAAHGVAGILYLLLQAKQYLTESELNDLIKPTIEFLTTTRFANGNYPSSWKSNTDKVQWCHGAPGFVFLFSEAYKVFGEEKYLKLAIEAGEIVWERGLLQKGYSICHGVSGNGYAFLELFQTTKDPKYLYRAAKFAEWCMNYRKENEYHSPDRPLSLFEGIAGPMYFLIDIQDPMNAKFPGFTL</sequence>
<keyword evidence="2" id="KW-0862">Zinc</keyword>
<dbReference type="PRINTS" id="PR01950">
    <property type="entry name" value="LANCSUPER"/>
</dbReference>
<gene>
    <name evidence="4" type="primary">LOC108738824</name>
</gene>
<evidence type="ECO:0000313" key="3">
    <source>
        <dbReference type="Proteomes" id="UP000192223"/>
    </source>
</evidence>
<accession>A0A1W4X6A2</accession>
<dbReference type="GO" id="GO:0046872">
    <property type="term" value="F:metal ion binding"/>
    <property type="evidence" value="ECO:0007669"/>
    <property type="project" value="UniProtKB-KW"/>
</dbReference>
<dbReference type="PANTHER" id="PTHR12736">
    <property type="entry name" value="LANC-LIKE PROTEIN"/>
    <property type="match status" value="1"/>
</dbReference>
<dbReference type="KEGG" id="apln:108738824"/>
<dbReference type="SMART" id="SM01260">
    <property type="entry name" value="LANC_like"/>
    <property type="match status" value="1"/>
</dbReference>
<keyword evidence="3" id="KW-1185">Reference proteome</keyword>
<reference evidence="4" key="1">
    <citation type="submission" date="2025-08" db="UniProtKB">
        <authorList>
            <consortium name="RefSeq"/>
        </authorList>
    </citation>
    <scope>IDENTIFICATION</scope>
    <source>
        <tissue evidence="4">Entire body</tissue>
    </source>
</reference>
<feature type="binding site" evidence="2">
    <location>
        <position position="293"/>
    </location>
    <ligand>
        <name>Zn(2+)</name>
        <dbReference type="ChEBI" id="CHEBI:29105"/>
    </ligand>
</feature>